<dbReference type="CDD" id="cd07505">
    <property type="entry name" value="HAD_BPGM-like"/>
    <property type="match status" value="1"/>
</dbReference>
<dbReference type="Gene3D" id="1.10.150.240">
    <property type="entry name" value="Putative phosphatase, domain 2"/>
    <property type="match status" value="1"/>
</dbReference>
<organism evidence="6 7">
    <name type="scientific">Eubacterium maltosivorans</name>
    <dbReference type="NCBI Taxonomy" id="2041044"/>
    <lineage>
        <taxon>Bacteria</taxon>
        <taxon>Bacillati</taxon>
        <taxon>Bacillota</taxon>
        <taxon>Clostridia</taxon>
        <taxon>Eubacteriales</taxon>
        <taxon>Eubacteriaceae</taxon>
        <taxon>Eubacterium</taxon>
    </lineage>
</organism>
<keyword evidence="7" id="KW-1185">Reference proteome</keyword>
<protein>
    <submittedName>
        <fullName evidence="6">HAD family phosphatase</fullName>
    </submittedName>
</protein>
<dbReference type="PANTHER" id="PTHR46193">
    <property type="entry name" value="6-PHOSPHOGLUCONATE PHOSPHATASE"/>
    <property type="match status" value="1"/>
</dbReference>
<dbReference type="InterPro" id="IPR023214">
    <property type="entry name" value="HAD_sf"/>
</dbReference>
<dbReference type="GO" id="GO:0046872">
    <property type="term" value="F:metal ion binding"/>
    <property type="evidence" value="ECO:0007669"/>
    <property type="project" value="UniProtKB-KW"/>
</dbReference>
<dbReference type="RefSeq" id="WP_058695890.1">
    <property type="nucleotide sequence ID" value="NZ_CP029487.1"/>
</dbReference>
<dbReference type="SFLD" id="SFLDS00003">
    <property type="entry name" value="Haloacid_Dehalogenase"/>
    <property type="match status" value="1"/>
</dbReference>
<dbReference type="InterPro" id="IPR006439">
    <property type="entry name" value="HAD-SF_hydro_IA"/>
</dbReference>
<dbReference type="PRINTS" id="PR00413">
    <property type="entry name" value="HADHALOGNASE"/>
</dbReference>
<dbReference type="SFLD" id="SFLDG01129">
    <property type="entry name" value="C1.5:_HAD__Beta-PGM__Phosphata"/>
    <property type="match status" value="1"/>
</dbReference>
<dbReference type="Gene3D" id="3.40.50.1000">
    <property type="entry name" value="HAD superfamily/HAD-like"/>
    <property type="match status" value="1"/>
</dbReference>
<keyword evidence="4" id="KW-0460">Magnesium</keyword>
<comment type="cofactor">
    <cofactor evidence="1">
        <name>Mg(2+)</name>
        <dbReference type="ChEBI" id="CHEBI:18420"/>
    </cofactor>
</comment>
<accession>A0A4V1GMB4</accession>
<dbReference type="InterPro" id="IPR023198">
    <property type="entry name" value="PGP-like_dom2"/>
</dbReference>
<proteinExistence type="inferred from homology"/>
<dbReference type="InterPro" id="IPR036412">
    <property type="entry name" value="HAD-like_sf"/>
</dbReference>
<dbReference type="AlphaFoldDB" id="A0A4V1GMB4"/>
<reference evidence="6 7" key="1">
    <citation type="submission" date="2018-05" db="EMBL/GenBank/DDBJ databases">
        <title>Genome comparison of Eubacterium sp.</title>
        <authorList>
            <person name="Feng Y."/>
            <person name="Sanchez-Andrea I."/>
            <person name="Stams A.J.M."/>
            <person name="De Vos W.M."/>
        </authorList>
    </citation>
    <scope>NUCLEOTIDE SEQUENCE [LARGE SCALE GENOMIC DNA]</scope>
    <source>
        <strain evidence="6 7">YI</strain>
    </source>
</reference>
<dbReference type="PANTHER" id="PTHR46193:SF18">
    <property type="entry name" value="HEXITOL PHOSPHATASE B"/>
    <property type="match status" value="1"/>
</dbReference>
<evidence type="ECO:0000313" key="6">
    <source>
        <dbReference type="EMBL" id="QCT72696.1"/>
    </source>
</evidence>
<keyword evidence="5" id="KW-0119">Carbohydrate metabolism</keyword>
<dbReference type="InterPro" id="IPR051600">
    <property type="entry name" value="Beta-PGM-like"/>
</dbReference>
<dbReference type="Pfam" id="PF00702">
    <property type="entry name" value="Hydrolase"/>
    <property type="match status" value="1"/>
</dbReference>
<sequence>MQKTFKAIIFDFNGTLFFDSDKHDAAFDRFTLEQCGRHITPEEMHGFYGQTNATIIPAILKDRELTTEEIAAFGDYKEALYRELCLEDTENLHLVSGAPELLDWICASRIPHTIASSSELANMAFFFETFGLDRWFDLDATVFDNHTFPGKPSPDIYRLAAEKLGVTPEACIVVEDGLSGIQSAHAAGIGHIIAIAAPERHDYFMEVPGVDAVISNYHEFDRSLLERPVKE</sequence>
<name>A0A4V1GMB4_EUBML</name>
<evidence type="ECO:0000256" key="3">
    <source>
        <dbReference type="ARBA" id="ARBA00022723"/>
    </source>
</evidence>
<evidence type="ECO:0000256" key="4">
    <source>
        <dbReference type="ARBA" id="ARBA00022842"/>
    </source>
</evidence>
<evidence type="ECO:0000256" key="2">
    <source>
        <dbReference type="ARBA" id="ARBA00006171"/>
    </source>
</evidence>
<dbReference type="EMBL" id="CP029487">
    <property type="protein sequence ID" value="QCT72696.1"/>
    <property type="molecule type" value="Genomic_DNA"/>
</dbReference>
<dbReference type="Proteomes" id="UP000218387">
    <property type="component" value="Chromosome"/>
</dbReference>
<gene>
    <name evidence="6" type="ORF">CPZ25_015620</name>
</gene>
<evidence type="ECO:0000256" key="5">
    <source>
        <dbReference type="ARBA" id="ARBA00023277"/>
    </source>
</evidence>
<evidence type="ECO:0000313" key="7">
    <source>
        <dbReference type="Proteomes" id="UP000218387"/>
    </source>
</evidence>
<dbReference type="GO" id="GO:0003824">
    <property type="term" value="F:catalytic activity"/>
    <property type="evidence" value="ECO:0007669"/>
    <property type="project" value="UniProtKB-ARBA"/>
</dbReference>
<dbReference type="KEGG" id="emt:CPZ25_015620"/>
<evidence type="ECO:0000256" key="1">
    <source>
        <dbReference type="ARBA" id="ARBA00001946"/>
    </source>
</evidence>
<dbReference type="SUPFAM" id="SSF56784">
    <property type="entry name" value="HAD-like"/>
    <property type="match status" value="1"/>
</dbReference>
<dbReference type="NCBIfam" id="TIGR01509">
    <property type="entry name" value="HAD-SF-IA-v3"/>
    <property type="match status" value="1"/>
</dbReference>
<comment type="similarity">
    <text evidence="2">Belongs to the HAD-like hydrolase superfamily. CbbY/CbbZ/Gph/YieH family.</text>
</comment>
<keyword evidence="3" id="KW-0479">Metal-binding</keyword>